<evidence type="ECO:0000256" key="2">
    <source>
        <dbReference type="ARBA" id="ARBA00004123"/>
    </source>
</evidence>
<dbReference type="PANTHER" id="PTHR46213:SF12">
    <property type="entry name" value="HHH-GPD DOMAIN-CONTAINING PROTEIN"/>
    <property type="match status" value="1"/>
</dbReference>
<dbReference type="InterPro" id="IPR028924">
    <property type="entry name" value="Perm-CXXC"/>
</dbReference>
<evidence type="ECO:0000256" key="3">
    <source>
        <dbReference type="ARBA" id="ARBA00005646"/>
    </source>
</evidence>
<accession>Q0E138</accession>
<feature type="region of interest" description="Disordered" evidence="9">
    <location>
        <begin position="1405"/>
        <end position="1432"/>
    </location>
</feature>
<feature type="domain" description="Permuted single zf-CXXC unit" evidence="10">
    <location>
        <begin position="1603"/>
        <end position="1633"/>
    </location>
</feature>
<feature type="region of interest" description="Disordered" evidence="9">
    <location>
        <begin position="584"/>
        <end position="606"/>
    </location>
</feature>
<dbReference type="InterPro" id="IPR011257">
    <property type="entry name" value="DNA_glycosylase"/>
</dbReference>
<dbReference type="FunFam" id="1.10.1670.10:FF:000004">
    <property type="entry name" value="DNA glycosylase/AP lyase ROS1"/>
    <property type="match status" value="1"/>
</dbReference>
<dbReference type="GO" id="GO:0051747">
    <property type="term" value="F:cytosine C-5 DNA demethylase activity"/>
    <property type="evidence" value="ECO:0007669"/>
    <property type="project" value="UniProtKB-ARBA"/>
</dbReference>
<name>Q0E138_ORYSJ</name>
<comment type="cofactor">
    <cofactor evidence="1">
        <name>[4Fe-4S] cluster</name>
        <dbReference type="ChEBI" id="CHEBI:49883"/>
    </cofactor>
</comment>
<dbReference type="Proteomes" id="UP000000763">
    <property type="component" value="Chromosome 2"/>
</dbReference>
<feature type="region of interest" description="Disordered" evidence="9">
    <location>
        <begin position="655"/>
        <end position="737"/>
    </location>
</feature>
<organism evidence="11 12">
    <name type="scientific">Oryza sativa subsp. japonica</name>
    <name type="common">Rice</name>
    <dbReference type="NCBI Taxonomy" id="39947"/>
    <lineage>
        <taxon>Eukaryota</taxon>
        <taxon>Viridiplantae</taxon>
        <taxon>Streptophyta</taxon>
        <taxon>Embryophyta</taxon>
        <taxon>Tracheophyta</taxon>
        <taxon>Spermatophyta</taxon>
        <taxon>Magnoliopsida</taxon>
        <taxon>Liliopsida</taxon>
        <taxon>Poales</taxon>
        <taxon>Poaceae</taxon>
        <taxon>BOP clade</taxon>
        <taxon>Oryzoideae</taxon>
        <taxon>Oryzeae</taxon>
        <taxon>Oryzinae</taxon>
        <taxon>Oryza</taxon>
        <taxon>Oryza sativa</taxon>
    </lineage>
</organism>
<evidence type="ECO:0000256" key="7">
    <source>
        <dbReference type="ARBA" id="ARBA00023125"/>
    </source>
</evidence>
<feature type="region of interest" description="Disordered" evidence="9">
    <location>
        <begin position="890"/>
        <end position="911"/>
    </location>
</feature>
<feature type="compositionally biased region" description="Basic residues" evidence="9">
    <location>
        <begin position="58"/>
        <end position="67"/>
    </location>
</feature>
<keyword evidence="4" id="KW-0479">Metal-binding</keyword>
<dbReference type="KEGG" id="dosa:Os02g0494700"/>
<dbReference type="InterPro" id="IPR003651">
    <property type="entry name" value="Endonuclease3_FeS-loop_motif"/>
</dbReference>
<evidence type="ECO:0000313" key="11">
    <source>
        <dbReference type="EMBL" id="BAF08800.1"/>
    </source>
</evidence>
<reference evidence="11 12" key="1">
    <citation type="journal article" date="2005" name="Nature">
        <title>The map-based sequence of the rice genome.</title>
        <authorList>
            <consortium name="International rice genome sequencing project (IRGSP)"/>
            <person name="Matsumoto T."/>
            <person name="Wu J."/>
            <person name="Kanamori H."/>
            <person name="Katayose Y."/>
            <person name="Fujisawa M."/>
            <person name="Namiki N."/>
            <person name="Mizuno H."/>
            <person name="Yamamoto K."/>
            <person name="Antonio B.A."/>
            <person name="Baba T."/>
            <person name="Sakata K."/>
            <person name="Nagamura Y."/>
            <person name="Aoki H."/>
            <person name="Arikawa K."/>
            <person name="Arita K."/>
            <person name="Bito T."/>
            <person name="Chiden Y."/>
            <person name="Fujitsuka N."/>
            <person name="Fukunaka R."/>
            <person name="Hamada M."/>
            <person name="Harada C."/>
            <person name="Hayashi A."/>
            <person name="Hijishita S."/>
            <person name="Honda M."/>
            <person name="Hosokawa S."/>
            <person name="Ichikawa Y."/>
            <person name="Idonuma A."/>
            <person name="Iijima M."/>
            <person name="Ikeda M."/>
            <person name="Ikeno M."/>
            <person name="Ito K."/>
            <person name="Ito S."/>
            <person name="Ito T."/>
            <person name="Ito Y."/>
            <person name="Ito Y."/>
            <person name="Iwabuchi A."/>
            <person name="Kamiya K."/>
            <person name="Karasawa W."/>
            <person name="Kurita K."/>
            <person name="Katagiri S."/>
            <person name="Kikuta A."/>
            <person name="Kobayashi H."/>
            <person name="Kobayashi N."/>
            <person name="Machita K."/>
            <person name="Maehara T."/>
            <person name="Masukawa M."/>
            <person name="Mizubayashi T."/>
            <person name="Mukai Y."/>
            <person name="Nagasaki H."/>
            <person name="Nagata Y."/>
            <person name="Naito S."/>
            <person name="Nakashima M."/>
            <person name="Nakama Y."/>
            <person name="Nakamichi Y."/>
            <person name="Nakamura M."/>
            <person name="Meguro A."/>
            <person name="Negishi M."/>
            <person name="Ohta I."/>
            <person name="Ohta T."/>
            <person name="Okamoto M."/>
            <person name="Ono N."/>
            <person name="Saji S."/>
            <person name="Sakaguchi M."/>
            <person name="Sakai K."/>
            <person name="Shibata M."/>
            <person name="Shimokawa T."/>
            <person name="Song J."/>
            <person name="Takazaki Y."/>
            <person name="Terasawa K."/>
            <person name="Tsugane M."/>
            <person name="Tsuji K."/>
            <person name="Ueda S."/>
            <person name="Waki K."/>
            <person name="Yamagata H."/>
            <person name="Yamamoto M."/>
            <person name="Yamamoto S."/>
            <person name="Yamane H."/>
            <person name="Yoshiki S."/>
            <person name="Yoshihara R."/>
            <person name="Yukawa K."/>
            <person name="Zhong H."/>
            <person name="Yano M."/>
            <person name="Yuan Q."/>
            <person name="Ouyang S."/>
            <person name="Liu J."/>
            <person name="Jones K.M."/>
            <person name="Gansberger K."/>
            <person name="Moffat K."/>
            <person name="Hill J."/>
            <person name="Bera J."/>
            <person name="Fadrosh D."/>
            <person name="Jin S."/>
            <person name="Johri S."/>
            <person name="Kim M."/>
            <person name="Overton L."/>
            <person name="Reardon M."/>
            <person name="Tsitrin T."/>
            <person name="Vuong H."/>
            <person name="Weaver B."/>
            <person name="Ciecko A."/>
            <person name="Tallon L."/>
            <person name="Jackson J."/>
            <person name="Pai G."/>
            <person name="Aken S.V."/>
            <person name="Utterback T."/>
            <person name="Reidmuller S."/>
            <person name="Feldblyum T."/>
            <person name="Hsiao J."/>
            <person name="Zismann V."/>
            <person name="Iobst S."/>
            <person name="de Vazeille A.R."/>
            <person name="Buell C.R."/>
            <person name="Ying K."/>
            <person name="Li Y."/>
            <person name="Lu T."/>
            <person name="Huang Y."/>
            <person name="Zhao Q."/>
            <person name="Feng Q."/>
            <person name="Zhang L."/>
            <person name="Zhu J."/>
            <person name="Weng Q."/>
            <person name="Mu J."/>
            <person name="Lu Y."/>
            <person name="Fan D."/>
            <person name="Liu Y."/>
            <person name="Guan J."/>
            <person name="Zhang Y."/>
            <person name="Yu S."/>
            <person name="Liu X."/>
            <person name="Zhang Y."/>
            <person name="Hong G."/>
            <person name="Han B."/>
            <person name="Choisne N."/>
            <person name="Demange N."/>
            <person name="Orjeda G."/>
            <person name="Samain S."/>
            <person name="Cattolico L."/>
            <person name="Pelletier E."/>
            <person name="Couloux A."/>
            <person name="Segurens B."/>
            <person name="Wincker P."/>
            <person name="D'Hont A."/>
            <person name="Scarpelli C."/>
            <person name="Weissenbach J."/>
            <person name="Salanoubat M."/>
            <person name="Quetier F."/>
            <person name="Yu Y."/>
            <person name="Kim H.R."/>
            <person name="Rambo T."/>
            <person name="Currie J."/>
            <person name="Collura K."/>
            <person name="Luo M."/>
            <person name="Yang T."/>
            <person name="Ammiraju J.S.S."/>
            <person name="Engler F."/>
            <person name="Soderlund C."/>
            <person name="Wing R.A."/>
            <person name="Palmer L.E."/>
            <person name="de la Bastide M."/>
            <person name="Spiegel L."/>
            <person name="Nascimento L."/>
            <person name="Zutavern T."/>
            <person name="O'Shaughnessy A."/>
            <person name="Dike S."/>
            <person name="Dedhia N."/>
            <person name="Preston R."/>
            <person name="Balija V."/>
            <person name="McCombie W.R."/>
            <person name="Chow T."/>
            <person name="Chen H."/>
            <person name="Chung M."/>
            <person name="Chen C."/>
            <person name="Shaw J."/>
            <person name="Wu H."/>
            <person name="Hsiao K."/>
            <person name="Chao Y."/>
            <person name="Chu M."/>
            <person name="Cheng C."/>
            <person name="Hour A."/>
            <person name="Lee P."/>
            <person name="Lin S."/>
            <person name="Lin Y."/>
            <person name="Liou J."/>
            <person name="Liu S."/>
            <person name="Hsing Y."/>
            <person name="Raghuvanshi S."/>
            <person name="Mohanty A."/>
            <person name="Bharti A.K."/>
            <person name="Gaur A."/>
            <person name="Gupta V."/>
            <person name="Kumar D."/>
            <person name="Ravi V."/>
            <person name="Vij S."/>
            <person name="Kapur A."/>
            <person name="Khurana P."/>
            <person name="Khurana P."/>
            <person name="Khurana J.P."/>
            <person name="Tyagi A.K."/>
            <person name="Gaikwad K."/>
            <person name="Singh A."/>
            <person name="Dalal V."/>
            <person name="Srivastava S."/>
            <person name="Dixit A."/>
            <person name="Pal A.K."/>
            <person name="Ghazi I.A."/>
            <person name="Yadav M."/>
            <person name="Pandit A."/>
            <person name="Bhargava A."/>
            <person name="Sureshbabu K."/>
            <person name="Batra K."/>
            <person name="Sharma T.R."/>
            <person name="Mohapatra T."/>
            <person name="Singh N.K."/>
            <person name="Messing J."/>
            <person name="Nelson A.B."/>
            <person name="Fuks G."/>
            <person name="Kavchok S."/>
            <person name="Keizer G."/>
            <person name="Linton E."/>
            <person name="Llaca V."/>
            <person name="Song R."/>
            <person name="Tanyolac B."/>
            <person name="Young S."/>
            <person name="Ho-Il K."/>
            <person name="Hahn J.H."/>
            <person name="Sangsakoo G."/>
            <person name="Vanavichit A."/>
            <person name="de Mattos Luiz.A.T."/>
            <person name="Zimmer P.D."/>
            <person name="Malone G."/>
            <person name="Dellagostin O."/>
            <person name="de Oliveira A.C."/>
            <person name="Bevan M."/>
            <person name="Bancroft I."/>
            <person name="Minx P."/>
            <person name="Cordum H."/>
            <person name="Wilson R."/>
            <person name="Cheng Z."/>
            <person name="Jin W."/>
            <person name="Jiang J."/>
            <person name="Leong S.A."/>
            <person name="Iwama H."/>
            <person name="Gojobori T."/>
            <person name="Itoh T."/>
            <person name="Niimura Y."/>
            <person name="Fujii Y."/>
            <person name="Habara T."/>
            <person name="Sakai H."/>
            <person name="Sato Y."/>
            <person name="Wilson G."/>
            <person name="Kumar K."/>
            <person name="McCouch S."/>
            <person name="Juretic N."/>
            <person name="Hoen D."/>
            <person name="Wright S."/>
            <person name="Bruskiewich R."/>
            <person name="Bureau T."/>
            <person name="Miyao A."/>
            <person name="Hirochika H."/>
            <person name="Nishikawa T."/>
            <person name="Kadowaki K."/>
            <person name="Sugiura M."/>
            <person name="Burr B."/>
            <person name="Sasaki T."/>
        </authorList>
    </citation>
    <scope>NUCLEOTIDE SEQUENCE [LARGE SCALE GENOMIC DNA]</scope>
    <source>
        <strain evidence="12">cv. Nipponbare</strain>
    </source>
</reference>
<dbReference type="GO" id="GO:0019104">
    <property type="term" value="F:DNA N-glycosylase activity"/>
    <property type="evidence" value="ECO:0007669"/>
    <property type="project" value="InterPro"/>
</dbReference>
<evidence type="ECO:0000256" key="8">
    <source>
        <dbReference type="ARBA" id="ARBA00023242"/>
    </source>
</evidence>
<dbReference type="EMBL" id="AP008208">
    <property type="protein sequence ID" value="BAF08800.1"/>
    <property type="molecule type" value="Genomic_DNA"/>
</dbReference>
<reference evidence="12" key="2">
    <citation type="journal article" date="2008" name="Nucleic Acids Res.">
        <title>The rice annotation project database (RAP-DB): 2008 update.</title>
        <authorList>
            <consortium name="The rice annotation project (RAP)"/>
        </authorList>
    </citation>
    <scope>GENOME REANNOTATION</scope>
    <source>
        <strain evidence="12">cv. Nipponbare</strain>
    </source>
</reference>
<feature type="compositionally biased region" description="Polar residues" evidence="9">
    <location>
        <begin position="19"/>
        <end position="57"/>
    </location>
</feature>
<dbReference type="GO" id="GO:0005634">
    <property type="term" value="C:nucleus"/>
    <property type="evidence" value="ECO:0007669"/>
    <property type="project" value="UniProtKB-SubCell"/>
</dbReference>
<evidence type="ECO:0000256" key="5">
    <source>
        <dbReference type="ARBA" id="ARBA00023004"/>
    </source>
</evidence>
<evidence type="ECO:0000256" key="6">
    <source>
        <dbReference type="ARBA" id="ARBA00023014"/>
    </source>
</evidence>
<comment type="similarity">
    <text evidence="3">Belongs to the DNA glycosylase family. DEMETER subfamily.</text>
</comment>
<keyword evidence="5" id="KW-0408">Iron</keyword>
<dbReference type="Gene3D" id="1.10.1670.10">
    <property type="entry name" value="Helix-hairpin-Helix base-excision DNA repair enzymes (C-terminal)"/>
    <property type="match status" value="1"/>
</dbReference>
<evidence type="ECO:0000259" key="10">
    <source>
        <dbReference type="Pfam" id="PF15629"/>
    </source>
</evidence>
<dbReference type="GO" id="GO:0003677">
    <property type="term" value="F:DNA binding"/>
    <property type="evidence" value="ECO:0007669"/>
    <property type="project" value="UniProtKB-KW"/>
</dbReference>
<protein>
    <submittedName>
        <fullName evidence="11">Os02g0494700 protein</fullName>
    </submittedName>
</protein>
<dbReference type="SUPFAM" id="SSF48150">
    <property type="entry name" value="DNA-glycosylase"/>
    <property type="match status" value="1"/>
</dbReference>
<dbReference type="InterPro" id="IPR044811">
    <property type="entry name" value="DME/ROS1"/>
</dbReference>
<sequence>MEGQWLHEPHGINLCFSTSSTLPRMNPSIETGTRNVTHVPSKNVSTSSSQARKTTVQKPKRKRHRPKVIKEGKATQAHKSTTSEPPKEKDKPAGKRKYVRRKEQNTTPTEHHPPSKDAVAHTIVVPTLAKRCFNFDGRDHHEENVDLLSQTRVEETPTCYGDAQLLTSAVDGSNIQLVQPWCGIGSPIFASVDPMANMRQIWAESSRANRVTFDLNNSAVNHIPRRFSNPTNSYGQNFQFGSREQINQYQHFYDDDIPDEIPENLVVPAWHTGRTWMVGNFNHEASTRVVNPMPQGYRVPQSPSEPPTCSERNTTNINLSEFPAKNDQSKFATNPNDQIGASFGLCDSHFSDVHAIGKKRGYDTITDHQVSFDAYLEQSNSRRQFYSDPLSTSSETYLLTETCKRMRSENHSSWLDGFIGNVSSTSANLSGNWNTNNVLAINHGVCTTLADVQRSMALEESRSSRQYTDPTLPCTSNTHFIGSCAQHTNSPDSAMNSLGENIGHRNGDHQLESLEIRPTQHYTSECLGLPNEWSGHLSAGHTHLPNETMIPSINKNWSCSVAWAASAAQPTATVSQVASAAAATSTAQPSEQRDYIPSSGVHQPQPLENQMVKGQDLCQTHKTSTKYVADGNPSINTPVEHIQRTPIEVMSSFQSVNRPATTKNCHLEASRETTSANPTEKPKVWSRPRKEVEPVGKPKARGHPKKQAEPDEKPKARGRVRKTTEANGKAEDRDPTMKENDEAIIEKLKLLSINMTSNNTVEETPKDLGALVPLEGKVKKRGSRAEVKIDPVTNLMWNLLMALDKCEGVEGIDEDKERLLEEERRMFRGRIDSFIAHMHLVQGDRRFSPWKGSIVDSVVDVFLTQNVSDHLSSSAFMALAARFPVKSEGPEKPAAVEKSTPTPPKQKDSCSGVLGESAKLQGNFFVEEIGDLGSFNTVDDGSLEGVLSSQNSVVSPRNFSKYLLNGTYTMGSSSSLVKFTQEVGSSGCHQVSVLPTSDLNKAAPFDLDTTYQICTGLDHGVNISDVAQSEVSLYQQHPIDASINKNKAKVTDYSSGSFLYDNRDGSLSQHMYSSFPFQPSQEAECSATVKQSFFQQFISSEEVPISTGHSFYDNSFTSNRTEDPYVEQQDCFNNLQEAYTTRTIQINSERSQPECSQQQDNDIRVQAKTCEKHSSSNLCGNMNSHSDVPLGIASGSIGKSKHTEKRPKARNVRGRTKMKHYDWDNLRKEVLHNHGNRQRSDKAKDTIDWEADFLNRLVRDHGSIDLEWLRDIEPDKAKGFLLSIRGLGLKSTECVRLLTLHQMAFPVDTNVARICVRLGWVPLQPLPESLQLHLLELYPLLEHIQKYIWPRLCKLDQLILYELHYQMITFGKVFCSKSKPNCNSCPMRAECKHFASAFASARLALPGPSKKTSKPEYPNDAESSHKKYTHSRPMGQLSWNTNHPGHVYEPSTPEPEPDIAEAREAEIEDFFSEDPDEIPIINLNVEEFAQNLKSYIHANNIEIEDADMSNALVAISPQAASVPTSKLKNVNRLRTEHQVYELPDSHPLLEGFDQREPDDPSPYLLSIWTPGKLMCSHPTFTLIQVILMIKISTGETAQSTDAPKTFCNSKETGKLCESSTCFSCNSTREMQSQKVRGTLLASSLLRVP</sequence>
<feature type="compositionally biased region" description="Basic and acidic residues" evidence="9">
    <location>
        <begin position="706"/>
        <end position="715"/>
    </location>
</feature>
<dbReference type="Pfam" id="PF15629">
    <property type="entry name" value="Perm-CXXC"/>
    <property type="match status" value="1"/>
</dbReference>
<gene>
    <name evidence="11" type="ordered locus">Os02g0494700</name>
</gene>
<keyword evidence="8" id="KW-0539">Nucleus</keyword>
<keyword evidence="6" id="KW-0411">Iron-sulfur</keyword>
<dbReference type="GO" id="GO:0051539">
    <property type="term" value="F:4 iron, 4 sulfur cluster binding"/>
    <property type="evidence" value="ECO:0007669"/>
    <property type="project" value="InterPro"/>
</dbReference>
<feature type="compositionally biased region" description="Basic and acidic residues" evidence="9">
    <location>
        <begin position="101"/>
        <end position="117"/>
    </location>
</feature>
<dbReference type="GO" id="GO:0006281">
    <property type="term" value="P:DNA repair"/>
    <property type="evidence" value="ECO:0007669"/>
    <property type="project" value="InterPro"/>
</dbReference>
<evidence type="ECO:0000256" key="4">
    <source>
        <dbReference type="ARBA" id="ARBA00022723"/>
    </source>
</evidence>
<dbReference type="GO" id="GO:0046872">
    <property type="term" value="F:metal ion binding"/>
    <property type="evidence" value="ECO:0007669"/>
    <property type="project" value="UniProtKB-KW"/>
</dbReference>
<feature type="compositionally biased region" description="Polar residues" evidence="9">
    <location>
        <begin position="655"/>
        <end position="664"/>
    </location>
</feature>
<dbReference type="SMART" id="SM00525">
    <property type="entry name" value="FES"/>
    <property type="match status" value="1"/>
</dbReference>
<dbReference type="GO" id="GO:0141166">
    <property type="term" value="P:chromosomal 5-methylcytosine DNA demethylation pathway"/>
    <property type="evidence" value="ECO:0007669"/>
    <property type="project" value="InterPro"/>
</dbReference>
<evidence type="ECO:0000256" key="9">
    <source>
        <dbReference type="SAM" id="MobiDB-lite"/>
    </source>
</evidence>
<evidence type="ECO:0000313" key="12">
    <source>
        <dbReference type="Proteomes" id="UP000000763"/>
    </source>
</evidence>
<dbReference type="InterPro" id="IPR023170">
    <property type="entry name" value="HhH_base_excis_C"/>
</dbReference>
<keyword evidence="7" id="KW-0238">DNA-binding</keyword>
<proteinExistence type="inferred from homology"/>
<feature type="compositionally biased region" description="Basic and acidic residues" evidence="9">
    <location>
        <begin position="680"/>
        <end position="696"/>
    </location>
</feature>
<feature type="compositionally biased region" description="Basic and acidic residues" evidence="9">
    <location>
        <begin position="722"/>
        <end position="737"/>
    </location>
</feature>
<comment type="subcellular location">
    <subcellularLocation>
        <location evidence="2">Nucleus</location>
    </subcellularLocation>
</comment>
<feature type="region of interest" description="Disordered" evidence="9">
    <location>
        <begin position="19"/>
        <end position="117"/>
    </location>
</feature>
<dbReference type="PANTHER" id="PTHR46213">
    <property type="entry name" value="TRANSCRIPTIONAL ACTIVATOR DEMETER"/>
    <property type="match status" value="1"/>
</dbReference>
<evidence type="ECO:0000256" key="1">
    <source>
        <dbReference type="ARBA" id="ARBA00001966"/>
    </source>
</evidence>